<keyword evidence="4 5" id="KW-0694">RNA-binding</keyword>
<dbReference type="GO" id="GO:0008251">
    <property type="term" value="F:tRNA-specific adenosine deaminase activity"/>
    <property type="evidence" value="ECO:0007669"/>
    <property type="project" value="TreeGrafter"/>
</dbReference>
<feature type="domain" description="A to I editase" evidence="8">
    <location>
        <begin position="719"/>
        <end position="1030"/>
    </location>
</feature>
<keyword evidence="2" id="KW-0963">Cytoplasm</keyword>
<evidence type="ECO:0000259" key="6">
    <source>
        <dbReference type="PROSITE" id="PS50137"/>
    </source>
</evidence>
<gene>
    <name evidence="9" type="ORF">LSH36_255g03010</name>
</gene>
<comment type="caution">
    <text evidence="9">The sequence shown here is derived from an EMBL/GenBank/DDBJ whole genome shotgun (WGS) entry which is preliminary data.</text>
</comment>
<dbReference type="Pfam" id="PF02137">
    <property type="entry name" value="A_deamin"/>
    <property type="match status" value="2"/>
</dbReference>
<evidence type="ECO:0000256" key="1">
    <source>
        <dbReference type="ARBA" id="ARBA00004496"/>
    </source>
</evidence>
<feature type="domain" description="Z-binding" evidence="7">
    <location>
        <begin position="172"/>
        <end position="235"/>
    </location>
</feature>
<dbReference type="Pfam" id="PF02295">
    <property type="entry name" value="z-alpha"/>
    <property type="match status" value="1"/>
</dbReference>
<dbReference type="PANTHER" id="PTHR10910">
    <property type="entry name" value="EUKARYOTE SPECIFIC DSRNA BINDING PROTEIN"/>
    <property type="match status" value="1"/>
</dbReference>
<evidence type="ECO:0000259" key="7">
    <source>
        <dbReference type="PROSITE" id="PS50139"/>
    </source>
</evidence>
<sequence>MNGALWACGIKKAWKIDMKVLQKKEFDRFDVMADELSRAVLTFISDKQGQADANRVANYINLDINRTAELLSKLHKENLIAQGSQKPQKWKLTMAGKLVINSEKQNRSWNEPSAVICKIASQESMDINNENGSSQAFHANGADLGPANEGLIMTESLVRPGPWPSERSAALPTPHNPTEQKIIEFLSSKHPQMTSQITKNLHFKKKETNRILYSMEKRGLLCRVQESPPMWDTIRNASVSQCRTASRTTSLGLNHPVRFRHENLVMEMQYPKNQSAFGQNKESSMAFHSGNQNMKPACSLASPSAQLKNPFNILKDFKTCGIPLGIGRGRTPVSKACVTSYRREETSSSEPFHPPPDPKVLLQRDPLFMSGSQCYRDETVKEPEKIGFGLAPGSHPANASRIHAENRERFSIQSSANTKECLRPCHVDSFFTDDRNHTDEVLNQTSANGGVMADVTAVKTQTITKSDLIPLQVKLEKSLNIQRGHAVNTLFKPLQPQVGSPPVNSDFTLKLPVPLKAQSSSTVPKAPGELLGLSAAEHEVLIRATKPLSLAPSSGGRPDVPLVVSKVAAPLSNDSFAALNKNSISALMEYTQARKLSATIDVLGQSGPPHNPRFSIAVTINGRQFPAVKSTNKKEGRKDAADVALRILMAEGSYQDTQTPSFVSLVEAGKGTLFDRVAAIAHGTYNQVAAHVAENMAGRKVMAALVMMKGQGDAGSVISLGTGNRAITGQFLSLEGQTVNDSHAEIITRRGFIRFLYQQLLKSEPGGPSSILEPSQSGKFKVKQGITFHLYISTAPCGDGALFSPRDSHQEKMVCDDGNQTHQPIFSSKVQGLLRTKVEGGEGTIPIESDYKSQTWDGILRGERLRTMSCSDKGLLYDHGHLSRAVCCRLSHGAPDITPALPQGYRINHPKLGRVTVCDPPREVQKTKEYSINWIEGDRNPEVLDGTKGICTGVSSLDAQVSRLSKSVLYHHFKEVCQKYGHSLLLSSQTYSAAKQRAEDFQVAKHLMFSKFKSMSYGQWVSKPVEEEMFNV</sequence>
<evidence type="ECO:0000313" key="10">
    <source>
        <dbReference type="Proteomes" id="UP001208570"/>
    </source>
</evidence>
<dbReference type="SUPFAM" id="SSF46785">
    <property type="entry name" value="Winged helix' DNA-binding domain"/>
    <property type="match status" value="1"/>
</dbReference>
<dbReference type="FunFam" id="3.30.160.20:FF:000005">
    <property type="entry name" value="Putative double-stranded RNA-specific adenosine deaminase"/>
    <property type="match status" value="1"/>
</dbReference>
<evidence type="ECO:0000256" key="5">
    <source>
        <dbReference type="PROSITE-ProRule" id="PRU00266"/>
    </source>
</evidence>
<protein>
    <recommendedName>
        <fullName evidence="11">Double-stranded RNA-specific adenosine deaminase</fullName>
    </recommendedName>
</protein>
<evidence type="ECO:0000256" key="2">
    <source>
        <dbReference type="ARBA" id="ARBA00022490"/>
    </source>
</evidence>
<dbReference type="InterPro" id="IPR002466">
    <property type="entry name" value="A_deamin"/>
</dbReference>
<dbReference type="InterPro" id="IPR014720">
    <property type="entry name" value="dsRBD_dom"/>
</dbReference>
<keyword evidence="3" id="KW-0677">Repeat</keyword>
<dbReference type="CDD" id="cd19902">
    <property type="entry name" value="DSRM_DRADA"/>
    <property type="match status" value="1"/>
</dbReference>
<dbReference type="SMART" id="SM00550">
    <property type="entry name" value="Zalpha"/>
    <property type="match status" value="1"/>
</dbReference>
<organism evidence="9 10">
    <name type="scientific">Paralvinella palmiformis</name>
    <dbReference type="NCBI Taxonomy" id="53620"/>
    <lineage>
        <taxon>Eukaryota</taxon>
        <taxon>Metazoa</taxon>
        <taxon>Spiralia</taxon>
        <taxon>Lophotrochozoa</taxon>
        <taxon>Annelida</taxon>
        <taxon>Polychaeta</taxon>
        <taxon>Sedentaria</taxon>
        <taxon>Canalipalpata</taxon>
        <taxon>Terebellida</taxon>
        <taxon>Terebelliformia</taxon>
        <taxon>Alvinellidae</taxon>
        <taxon>Paralvinella</taxon>
    </lineage>
</organism>
<dbReference type="InterPro" id="IPR036390">
    <property type="entry name" value="WH_DNA-bd_sf"/>
</dbReference>
<dbReference type="GO" id="GO:0003726">
    <property type="term" value="F:double-stranded RNA adenosine deaminase activity"/>
    <property type="evidence" value="ECO:0007669"/>
    <property type="project" value="InterPro"/>
</dbReference>
<dbReference type="GO" id="GO:0003725">
    <property type="term" value="F:double-stranded RNA binding"/>
    <property type="evidence" value="ECO:0007669"/>
    <property type="project" value="TreeGrafter"/>
</dbReference>
<evidence type="ECO:0000256" key="3">
    <source>
        <dbReference type="ARBA" id="ARBA00022737"/>
    </source>
</evidence>
<reference evidence="9" key="1">
    <citation type="journal article" date="2023" name="Mol. Biol. Evol.">
        <title>Third-Generation Sequencing Reveals the Adaptive Role of the Epigenome in Three Deep-Sea Polychaetes.</title>
        <authorList>
            <person name="Perez M."/>
            <person name="Aroh O."/>
            <person name="Sun Y."/>
            <person name="Lan Y."/>
            <person name="Juniper S.K."/>
            <person name="Young C.R."/>
            <person name="Angers B."/>
            <person name="Qian P.Y."/>
        </authorList>
    </citation>
    <scope>NUCLEOTIDE SEQUENCE</scope>
    <source>
        <strain evidence="9">P08H-3</strain>
    </source>
</reference>
<evidence type="ECO:0008006" key="11">
    <source>
        <dbReference type="Google" id="ProtNLM"/>
    </source>
</evidence>
<evidence type="ECO:0000313" key="9">
    <source>
        <dbReference type="EMBL" id="KAK2154877.1"/>
    </source>
</evidence>
<feature type="domain" description="DRBM" evidence="6">
    <location>
        <begin position="582"/>
        <end position="650"/>
    </location>
</feature>
<dbReference type="InterPro" id="IPR042371">
    <property type="entry name" value="Z_dom"/>
</dbReference>
<accession>A0AAD9JLI4</accession>
<dbReference type="Gene3D" id="3.30.160.20">
    <property type="match status" value="1"/>
</dbReference>
<dbReference type="Gene3D" id="1.10.10.10">
    <property type="entry name" value="Winged helix-like DNA-binding domain superfamily/Winged helix DNA-binding domain"/>
    <property type="match status" value="1"/>
</dbReference>
<keyword evidence="10" id="KW-1185">Reference proteome</keyword>
<dbReference type="SMART" id="SM00552">
    <property type="entry name" value="ADEAMc"/>
    <property type="match status" value="1"/>
</dbReference>
<dbReference type="GO" id="GO:0006396">
    <property type="term" value="P:RNA processing"/>
    <property type="evidence" value="ECO:0007669"/>
    <property type="project" value="InterPro"/>
</dbReference>
<dbReference type="Proteomes" id="UP001208570">
    <property type="component" value="Unassembled WGS sequence"/>
</dbReference>
<dbReference type="GO" id="GO:0005737">
    <property type="term" value="C:cytoplasm"/>
    <property type="evidence" value="ECO:0007669"/>
    <property type="project" value="UniProtKB-SubCell"/>
</dbReference>
<evidence type="ECO:0000259" key="8">
    <source>
        <dbReference type="PROSITE" id="PS50141"/>
    </source>
</evidence>
<evidence type="ECO:0000256" key="4">
    <source>
        <dbReference type="ARBA" id="ARBA00022884"/>
    </source>
</evidence>
<dbReference type="EMBL" id="JAODUP010000255">
    <property type="protein sequence ID" value="KAK2154877.1"/>
    <property type="molecule type" value="Genomic_DNA"/>
</dbReference>
<name>A0AAD9JLI4_9ANNE</name>
<dbReference type="GO" id="GO:0006382">
    <property type="term" value="P:adenosine to inosine editing"/>
    <property type="evidence" value="ECO:0007669"/>
    <property type="project" value="TreeGrafter"/>
</dbReference>
<dbReference type="PROSITE" id="PS50141">
    <property type="entry name" value="A_DEAMIN_EDITASE"/>
    <property type="match status" value="1"/>
</dbReference>
<dbReference type="Pfam" id="PF00035">
    <property type="entry name" value="dsrm"/>
    <property type="match status" value="1"/>
</dbReference>
<dbReference type="SMART" id="SM00358">
    <property type="entry name" value="DSRM"/>
    <property type="match status" value="1"/>
</dbReference>
<dbReference type="AlphaFoldDB" id="A0AAD9JLI4"/>
<dbReference type="PROSITE" id="PS50137">
    <property type="entry name" value="DS_RBD"/>
    <property type="match status" value="1"/>
</dbReference>
<dbReference type="InterPro" id="IPR036388">
    <property type="entry name" value="WH-like_DNA-bd_sf"/>
</dbReference>
<comment type="subcellular location">
    <subcellularLocation>
        <location evidence="1">Cytoplasm</location>
    </subcellularLocation>
</comment>
<proteinExistence type="predicted"/>
<dbReference type="SUPFAM" id="SSF54768">
    <property type="entry name" value="dsRNA-binding domain-like"/>
    <property type="match status" value="1"/>
</dbReference>
<dbReference type="GO" id="GO:0005730">
    <property type="term" value="C:nucleolus"/>
    <property type="evidence" value="ECO:0007669"/>
    <property type="project" value="TreeGrafter"/>
</dbReference>
<dbReference type="PROSITE" id="PS50139">
    <property type="entry name" value="Z_BINDING"/>
    <property type="match status" value="1"/>
</dbReference>
<dbReference type="PANTHER" id="PTHR10910:SF107">
    <property type="entry name" value="DOUBLE-STRANDED RNA-SPECIFIC ADENOSINE DEAMINASE"/>
    <property type="match status" value="1"/>
</dbReference>